<dbReference type="EMBL" id="GBRH01220358">
    <property type="protein sequence ID" value="JAD77537.1"/>
    <property type="molecule type" value="Transcribed_RNA"/>
</dbReference>
<name>A0A0A9D1A6_ARUDO</name>
<feature type="compositionally biased region" description="Basic and acidic residues" evidence="1">
    <location>
        <begin position="42"/>
        <end position="51"/>
    </location>
</feature>
<sequence length="86" mass="9433">MASRWSLPDRLSFSASASLAFPPSAPAPPGSIRPPMPPAWSRPKDRAREDENPPEYGNCIPPLPPPPAPPSNRLPKLMPPHLLPRW</sequence>
<feature type="compositionally biased region" description="Pro residues" evidence="1">
    <location>
        <begin position="61"/>
        <end position="86"/>
    </location>
</feature>
<feature type="compositionally biased region" description="Pro residues" evidence="1">
    <location>
        <begin position="23"/>
        <end position="40"/>
    </location>
</feature>
<organism evidence="2">
    <name type="scientific">Arundo donax</name>
    <name type="common">Giant reed</name>
    <name type="synonym">Donax arundinaceus</name>
    <dbReference type="NCBI Taxonomy" id="35708"/>
    <lineage>
        <taxon>Eukaryota</taxon>
        <taxon>Viridiplantae</taxon>
        <taxon>Streptophyta</taxon>
        <taxon>Embryophyta</taxon>
        <taxon>Tracheophyta</taxon>
        <taxon>Spermatophyta</taxon>
        <taxon>Magnoliopsida</taxon>
        <taxon>Liliopsida</taxon>
        <taxon>Poales</taxon>
        <taxon>Poaceae</taxon>
        <taxon>PACMAD clade</taxon>
        <taxon>Arundinoideae</taxon>
        <taxon>Arundineae</taxon>
        <taxon>Arundo</taxon>
    </lineage>
</organism>
<feature type="region of interest" description="Disordered" evidence="1">
    <location>
        <begin position="18"/>
        <end position="86"/>
    </location>
</feature>
<dbReference type="AlphaFoldDB" id="A0A0A9D1A6"/>
<proteinExistence type="predicted"/>
<evidence type="ECO:0000256" key="1">
    <source>
        <dbReference type="SAM" id="MobiDB-lite"/>
    </source>
</evidence>
<accession>A0A0A9D1A6</accession>
<reference evidence="2" key="1">
    <citation type="submission" date="2014-09" db="EMBL/GenBank/DDBJ databases">
        <authorList>
            <person name="Magalhaes I.L.F."/>
            <person name="Oliveira U."/>
            <person name="Santos F.R."/>
            <person name="Vidigal T.H.D.A."/>
            <person name="Brescovit A.D."/>
            <person name="Santos A.J."/>
        </authorList>
    </citation>
    <scope>NUCLEOTIDE SEQUENCE</scope>
    <source>
        <tissue evidence="2">Shoot tissue taken approximately 20 cm above the soil surface</tissue>
    </source>
</reference>
<reference evidence="2" key="2">
    <citation type="journal article" date="2015" name="Data Brief">
        <title>Shoot transcriptome of the giant reed, Arundo donax.</title>
        <authorList>
            <person name="Barrero R.A."/>
            <person name="Guerrero F.D."/>
            <person name="Moolhuijzen P."/>
            <person name="Goolsby J.A."/>
            <person name="Tidwell J."/>
            <person name="Bellgard S.E."/>
            <person name="Bellgard M.I."/>
        </authorList>
    </citation>
    <scope>NUCLEOTIDE SEQUENCE</scope>
    <source>
        <tissue evidence="2">Shoot tissue taken approximately 20 cm above the soil surface</tissue>
    </source>
</reference>
<protein>
    <submittedName>
        <fullName evidence="2">Ocl1</fullName>
    </submittedName>
</protein>
<evidence type="ECO:0000313" key="2">
    <source>
        <dbReference type="EMBL" id="JAD77537.1"/>
    </source>
</evidence>